<keyword evidence="4" id="KW-0732">Signal</keyword>
<comment type="subcellular location">
    <subcellularLocation>
        <location evidence="1">Secreted</location>
    </subcellularLocation>
</comment>
<dbReference type="InterPro" id="IPR001534">
    <property type="entry name" value="Transthyretin-like"/>
</dbReference>
<comment type="similarity">
    <text evidence="2">Belongs to the nematode transthyretin-like family.</text>
</comment>
<dbReference type="Gene3D" id="2.60.40.3330">
    <property type="match status" value="1"/>
</dbReference>
<dbReference type="GO" id="GO:0005576">
    <property type="term" value="C:extracellular region"/>
    <property type="evidence" value="ECO:0007669"/>
    <property type="project" value="UniProtKB-SubCell"/>
</dbReference>
<evidence type="ECO:0000256" key="4">
    <source>
        <dbReference type="ARBA" id="ARBA00022729"/>
    </source>
</evidence>
<keyword evidence="5" id="KW-1185">Reference proteome</keyword>
<sequence>MLAFSGVFMCSGVPYGKAKISLGRKFFGFSRILTKETLITKGQFLMSVRRRHCRMSLCFLQVLHQCNIPKPECYIRVQINLHINKYLRNKNNIYKTYNLGVQDLAWRYKRQQLICSRNTDKSF</sequence>
<evidence type="ECO:0000256" key="2">
    <source>
        <dbReference type="ARBA" id="ARBA00010112"/>
    </source>
</evidence>
<evidence type="ECO:0000313" key="5">
    <source>
        <dbReference type="Proteomes" id="UP000046392"/>
    </source>
</evidence>
<evidence type="ECO:0000313" key="6">
    <source>
        <dbReference type="WBParaSite" id="SPAL_0001559033.1"/>
    </source>
</evidence>
<evidence type="ECO:0000256" key="3">
    <source>
        <dbReference type="ARBA" id="ARBA00022525"/>
    </source>
</evidence>
<keyword evidence="3" id="KW-0964">Secreted</keyword>
<dbReference type="AlphaFoldDB" id="A0A0N5CCI2"/>
<dbReference type="Pfam" id="PF01060">
    <property type="entry name" value="TTR-52"/>
    <property type="match status" value="1"/>
</dbReference>
<dbReference type="Proteomes" id="UP000046392">
    <property type="component" value="Unplaced"/>
</dbReference>
<reference evidence="6" key="1">
    <citation type="submission" date="2017-02" db="UniProtKB">
        <authorList>
            <consortium name="WormBaseParasite"/>
        </authorList>
    </citation>
    <scope>IDENTIFICATION</scope>
</reference>
<dbReference type="InterPro" id="IPR038479">
    <property type="entry name" value="Transthyretin-like_sf"/>
</dbReference>
<organism evidence="5 6">
    <name type="scientific">Strongyloides papillosus</name>
    <name type="common">Intestinal threadworm</name>
    <dbReference type="NCBI Taxonomy" id="174720"/>
    <lineage>
        <taxon>Eukaryota</taxon>
        <taxon>Metazoa</taxon>
        <taxon>Ecdysozoa</taxon>
        <taxon>Nematoda</taxon>
        <taxon>Chromadorea</taxon>
        <taxon>Rhabditida</taxon>
        <taxon>Tylenchina</taxon>
        <taxon>Panagrolaimomorpha</taxon>
        <taxon>Strongyloidoidea</taxon>
        <taxon>Strongyloididae</taxon>
        <taxon>Strongyloides</taxon>
    </lineage>
</organism>
<name>A0A0N5CCI2_STREA</name>
<evidence type="ECO:0000256" key="1">
    <source>
        <dbReference type="ARBA" id="ARBA00004613"/>
    </source>
</evidence>
<protein>
    <submittedName>
        <fullName evidence="6">Secreted protein</fullName>
    </submittedName>
</protein>
<dbReference type="WBParaSite" id="SPAL_0001559033.1">
    <property type="protein sequence ID" value="SPAL_0001559033.1"/>
    <property type="gene ID" value="SPAL_0001559033"/>
</dbReference>
<accession>A0A0N5CCI2</accession>
<dbReference type="GO" id="GO:0009986">
    <property type="term" value="C:cell surface"/>
    <property type="evidence" value="ECO:0007669"/>
    <property type="project" value="InterPro"/>
</dbReference>
<proteinExistence type="inferred from homology"/>